<evidence type="ECO:0000256" key="3">
    <source>
        <dbReference type="ARBA" id="ARBA00004906"/>
    </source>
</evidence>
<dbReference type="Gene3D" id="3.30.40.10">
    <property type="entry name" value="Zinc/RING finger domain, C3HC4 (zinc finger)"/>
    <property type="match status" value="1"/>
</dbReference>
<proteinExistence type="inferred from homology"/>
<dbReference type="CDD" id="cd16461">
    <property type="entry name" value="RING-H2_EL5-like"/>
    <property type="match status" value="1"/>
</dbReference>
<evidence type="ECO:0000256" key="8">
    <source>
        <dbReference type="ARBA" id="ARBA00022771"/>
    </source>
</evidence>
<feature type="domain" description="RING-type" evidence="16">
    <location>
        <begin position="133"/>
        <end position="175"/>
    </location>
</feature>
<dbReference type="GO" id="GO:0016020">
    <property type="term" value="C:membrane"/>
    <property type="evidence" value="ECO:0007669"/>
    <property type="project" value="UniProtKB-SubCell"/>
</dbReference>
<evidence type="ECO:0000256" key="2">
    <source>
        <dbReference type="ARBA" id="ARBA00004167"/>
    </source>
</evidence>
<comment type="similarity">
    <text evidence="13">Belongs to the RING-type zinc finger family. ATL subfamily.</text>
</comment>
<evidence type="ECO:0000256" key="11">
    <source>
        <dbReference type="ARBA" id="ARBA00022989"/>
    </source>
</evidence>
<dbReference type="FunFam" id="3.30.40.10:FF:000609">
    <property type="entry name" value="RING-H2 finger protein ATL1"/>
    <property type="match status" value="1"/>
</dbReference>
<evidence type="ECO:0000256" key="13">
    <source>
        <dbReference type="ARBA" id="ARBA00024209"/>
    </source>
</evidence>
<evidence type="ECO:0000256" key="4">
    <source>
        <dbReference type="ARBA" id="ARBA00012483"/>
    </source>
</evidence>
<evidence type="ECO:0000256" key="5">
    <source>
        <dbReference type="ARBA" id="ARBA00022679"/>
    </source>
</evidence>
<dbReference type="EC" id="2.3.2.27" evidence="4"/>
<evidence type="ECO:0000256" key="9">
    <source>
        <dbReference type="ARBA" id="ARBA00022786"/>
    </source>
</evidence>
<keyword evidence="7" id="KW-0479">Metal-binding</keyword>
<dbReference type="GO" id="GO:0016567">
    <property type="term" value="P:protein ubiquitination"/>
    <property type="evidence" value="ECO:0007669"/>
    <property type="project" value="InterPro"/>
</dbReference>
<comment type="subcellular location">
    <subcellularLocation>
        <location evidence="2">Membrane</location>
        <topology evidence="2">Single-pass membrane protein</topology>
    </subcellularLocation>
</comment>
<keyword evidence="6 15" id="KW-0812">Transmembrane</keyword>
<reference evidence="17" key="1">
    <citation type="journal article" date="2023" name="Science">
        <title>Elucidation of the pathway for biosynthesis of saponin adjuvants from the soapbark tree.</title>
        <authorList>
            <person name="Reed J."/>
            <person name="Orme A."/>
            <person name="El-Demerdash A."/>
            <person name="Owen C."/>
            <person name="Martin L.B.B."/>
            <person name="Misra R.C."/>
            <person name="Kikuchi S."/>
            <person name="Rejzek M."/>
            <person name="Martin A.C."/>
            <person name="Harkess A."/>
            <person name="Leebens-Mack J."/>
            <person name="Louveau T."/>
            <person name="Stephenson M.J."/>
            <person name="Osbourn A."/>
        </authorList>
    </citation>
    <scope>NUCLEOTIDE SEQUENCE</scope>
    <source>
        <strain evidence="17">S10</strain>
    </source>
</reference>
<evidence type="ECO:0000256" key="12">
    <source>
        <dbReference type="ARBA" id="ARBA00023136"/>
    </source>
</evidence>
<keyword evidence="11 15" id="KW-1133">Transmembrane helix</keyword>
<evidence type="ECO:0000256" key="6">
    <source>
        <dbReference type="ARBA" id="ARBA00022692"/>
    </source>
</evidence>
<keyword evidence="10" id="KW-0862">Zinc</keyword>
<evidence type="ECO:0000256" key="15">
    <source>
        <dbReference type="SAM" id="Phobius"/>
    </source>
</evidence>
<keyword evidence="9" id="KW-0833">Ubl conjugation pathway</keyword>
<accession>A0AAD7LU14</accession>
<evidence type="ECO:0000256" key="7">
    <source>
        <dbReference type="ARBA" id="ARBA00022723"/>
    </source>
</evidence>
<evidence type="ECO:0000259" key="16">
    <source>
        <dbReference type="PROSITE" id="PS50089"/>
    </source>
</evidence>
<comment type="pathway">
    <text evidence="3">Protein modification; protein ubiquitination.</text>
</comment>
<dbReference type="Proteomes" id="UP001163823">
    <property type="component" value="Chromosome 6"/>
</dbReference>
<comment type="catalytic activity">
    <reaction evidence="1">
        <text>S-ubiquitinyl-[E2 ubiquitin-conjugating enzyme]-L-cysteine + [acceptor protein]-L-lysine = [E2 ubiquitin-conjugating enzyme]-L-cysteine + N(6)-ubiquitinyl-[acceptor protein]-L-lysine.</text>
        <dbReference type="EC" id="2.3.2.27"/>
    </reaction>
</comment>
<dbReference type="InterPro" id="IPR013083">
    <property type="entry name" value="Znf_RING/FYVE/PHD"/>
</dbReference>
<dbReference type="GO" id="GO:0061630">
    <property type="term" value="F:ubiquitin protein ligase activity"/>
    <property type="evidence" value="ECO:0007669"/>
    <property type="project" value="UniProtKB-EC"/>
</dbReference>
<keyword evidence="12 15" id="KW-0472">Membrane</keyword>
<dbReference type="InterPro" id="IPR044600">
    <property type="entry name" value="ATL1/ATL16-like"/>
</dbReference>
<evidence type="ECO:0000313" key="17">
    <source>
        <dbReference type="EMBL" id="KAJ7964222.1"/>
    </source>
</evidence>
<dbReference type="Pfam" id="PF13639">
    <property type="entry name" value="zf-RING_2"/>
    <property type="match status" value="1"/>
</dbReference>
<dbReference type="GO" id="GO:0008270">
    <property type="term" value="F:zinc ion binding"/>
    <property type="evidence" value="ECO:0007669"/>
    <property type="project" value="UniProtKB-KW"/>
</dbReference>
<keyword evidence="8 14" id="KW-0863">Zinc-finger</keyword>
<dbReference type="InterPro" id="IPR001841">
    <property type="entry name" value="Znf_RING"/>
</dbReference>
<sequence>MLSSPDSPTKSMNSLSETIDSIFSYNSNIMLAAIITLLIVILFVLLLHVYAKWFLAQAQVQARHRRRRTSVTVTHVLDPARFHHFRTFNFEDSSISNNSPAKGLDSNTIASIPVFIYESVAEEDDDENELLECVICLSAFEEGEIGRNLPKCGHAFHVECIDMWLHSHSNCPICRAPIVGGIIENDNDNGNDSHLGSGNGNDPSALMEIVIDSSSSEINENENETVSENGVVADSLSETSSSLLGCSLKRMLTKVFPPSNSTEFEA</sequence>
<evidence type="ECO:0000256" key="14">
    <source>
        <dbReference type="PROSITE-ProRule" id="PRU00175"/>
    </source>
</evidence>
<dbReference type="SUPFAM" id="SSF57850">
    <property type="entry name" value="RING/U-box"/>
    <property type="match status" value="1"/>
</dbReference>
<comment type="caution">
    <text evidence="17">The sequence shown here is derived from an EMBL/GenBank/DDBJ whole genome shotgun (WGS) entry which is preliminary data.</text>
</comment>
<dbReference type="PANTHER" id="PTHR46913:SF1">
    <property type="entry name" value="RING-H2 FINGER PROTEIN ATL16"/>
    <property type="match status" value="1"/>
</dbReference>
<evidence type="ECO:0000256" key="1">
    <source>
        <dbReference type="ARBA" id="ARBA00000900"/>
    </source>
</evidence>
<name>A0AAD7LU14_QUISA</name>
<dbReference type="AlphaFoldDB" id="A0AAD7LU14"/>
<dbReference type="SMART" id="SM00184">
    <property type="entry name" value="RING"/>
    <property type="match status" value="1"/>
</dbReference>
<evidence type="ECO:0000256" key="10">
    <source>
        <dbReference type="ARBA" id="ARBA00022833"/>
    </source>
</evidence>
<keyword evidence="18" id="KW-1185">Reference proteome</keyword>
<feature type="transmembrane region" description="Helical" evidence="15">
    <location>
        <begin position="29"/>
        <end position="55"/>
    </location>
</feature>
<dbReference type="PANTHER" id="PTHR46913">
    <property type="entry name" value="RING-H2 FINGER PROTEIN ATL16"/>
    <property type="match status" value="1"/>
</dbReference>
<dbReference type="EMBL" id="JARAOO010000006">
    <property type="protein sequence ID" value="KAJ7964222.1"/>
    <property type="molecule type" value="Genomic_DNA"/>
</dbReference>
<evidence type="ECO:0000313" key="18">
    <source>
        <dbReference type="Proteomes" id="UP001163823"/>
    </source>
</evidence>
<dbReference type="KEGG" id="qsa:O6P43_014072"/>
<gene>
    <name evidence="17" type="ORF">O6P43_014072</name>
</gene>
<organism evidence="17 18">
    <name type="scientific">Quillaja saponaria</name>
    <name type="common">Soap bark tree</name>
    <dbReference type="NCBI Taxonomy" id="32244"/>
    <lineage>
        <taxon>Eukaryota</taxon>
        <taxon>Viridiplantae</taxon>
        <taxon>Streptophyta</taxon>
        <taxon>Embryophyta</taxon>
        <taxon>Tracheophyta</taxon>
        <taxon>Spermatophyta</taxon>
        <taxon>Magnoliopsida</taxon>
        <taxon>eudicotyledons</taxon>
        <taxon>Gunneridae</taxon>
        <taxon>Pentapetalae</taxon>
        <taxon>rosids</taxon>
        <taxon>fabids</taxon>
        <taxon>Fabales</taxon>
        <taxon>Quillajaceae</taxon>
        <taxon>Quillaja</taxon>
    </lineage>
</organism>
<keyword evidence="5" id="KW-0808">Transferase</keyword>
<protein>
    <recommendedName>
        <fullName evidence="4">RING-type E3 ubiquitin transferase</fullName>
        <ecNumber evidence="4">2.3.2.27</ecNumber>
    </recommendedName>
</protein>
<dbReference type="PROSITE" id="PS50089">
    <property type="entry name" value="ZF_RING_2"/>
    <property type="match status" value="1"/>
</dbReference>